<reference evidence="1" key="2">
    <citation type="journal article" date="2015" name="Fish Shellfish Immunol.">
        <title>Early steps in the European eel (Anguilla anguilla)-Vibrio vulnificus interaction in the gills: Role of the RtxA13 toxin.</title>
        <authorList>
            <person name="Callol A."/>
            <person name="Pajuelo D."/>
            <person name="Ebbesson L."/>
            <person name="Teles M."/>
            <person name="MacKenzie S."/>
            <person name="Amaro C."/>
        </authorList>
    </citation>
    <scope>NUCLEOTIDE SEQUENCE</scope>
</reference>
<dbReference type="EMBL" id="GBXM01023286">
    <property type="protein sequence ID" value="JAH85291.1"/>
    <property type="molecule type" value="Transcribed_RNA"/>
</dbReference>
<accession>A0A0E9W4R9</accession>
<name>A0A0E9W4R9_ANGAN</name>
<reference evidence="1" key="1">
    <citation type="submission" date="2014-11" db="EMBL/GenBank/DDBJ databases">
        <authorList>
            <person name="Amaro Gonzalez C."/>
        </authorList>
    </citation>
    <scope>NUCLEOTIDE SEQUENCE</scope>
</reference>
<proteinExistence type="predicted"/>
<dbReference type="AlphaFoldDB" id="A0A0E9W4R9"/>
<organism evidence="1">
    <name type="scientific">Anguilla anguilla</name>
    <name type="common">European freshwater eel</name>
    <name type="synonym">Muraena anguilla</name>
    <dbReference type="NCBI Taxonomy" id="7936"/>
    <lineage>
        <taxon>Eukaryota</taxon>
        <taxon>Metazoa</taxon>
        <taxon>Chordata</taxon>
        <taxon>Craniata</taxon>
        <taxon>Vertebrata</taxon>
        <taxon>Euteleostomi</taxon>
        <taxon>Actinopterygii</taxon>
        <taxon>Neopterygii</taxon>
        <taxon>Teleostei</taxon>
        <taxon>Anguilliformes</taxon>
        <taxon>Anguillidae</taxon>
        <taxon>Anguilla</taxon>
    </lineage>
</organism>
<sequence length="116" mass="13649">MLCFKNAFGKKTNKKNLTVEYMCSMFCMFTYGMRHPKCLLASKIPRFPNMHSCMHTHTTYTCTRTHTHSHTHTQIQTFSIQIMHICKFCIQNTNSREPFPVQKKHTLIRCCSGRVE</sequence>
<evidence type="ECO:0000313" key="1">
    <source>
        <dbReference type="EMBL" id="JAH85291.1"/>
    </source>
</evidence>
<protein>
    <submittedName>
        <fullName evidence="1">Uncharacterized protein</fullName>
    </submittedName>
</protein>